<dbReference type="eggNOG" id="ENOG502ZA0A">
    <property type="taxonomic scope" value="Bacteria"/>
</dbReference>
<dbReference type="EMBL" id="CP003620">
    <property type="protein sequence ID" value="AFZ11374.1"/>
    <property type="molecule type" value="Genomic_DNA"/>
</dbReference>
<keyword evidence="2" id="KW-1185">Reference proteome</keyword>
<dbReference type="Proteomes" id="UP000010472">
    <property type="component" value="Chromosome"/>
</dbReference>
<accession>K9VUY6</accession>
<name>K9VUY6_9CYAN</name>
<dbReference type="AlphaFoldDB" id="K9VUY6"/>
<proteinExistence type="predicted"/>
<reference evidence="1 2" key="1">
    <citation type="submission" date="2012-06" db="EMBL/GenBank/DDBJ databases">
        <title>Finished chromosome of genome of Crinalium epipsammum PCC 9333.</title>
        <authorList>
            <consortium name="US DOE Joint Genome Institute"/>
            <person name="Gugger M."/>
            <person name="Coursin T."/>
            <person name="Rippka R."/>
            <person name="Tandeau De Marsac N."/>
            <person name="Huntemann M."/>
            <person name="Wei C.-L."/>
            <person name="Han J."/>
            <person name="Detter J.C."/>
            <person name="Han C."/>
            <person name="Tapia R."/>
            <person name="Davenport K."/>
            <person name="Daligault H."/>
            <person name="Erkkila T."/>
            <person name="Gu W."/>
            <person name="Munk A.C.C."/>
            <person name="Teshima H."/>
            <person name="Xu Y."/>
            <person name="Chain P."/>
            <person name="Chen A."/>
            <person name="Krypides N."/>
            <person name="Mavromatis K."/>
            <person name="Markowitz V."/>
            <person name="Szeto E."/>
            <person name="Ivanova N."/>
            <person name="Mikhailova N."/>
            <person name="Ovchinnikova G."/>
            <person name="Pagani I."/>
            <person name="Pati A."/>
            <person name="Goodwin L."/>
            <person name="Peters L."/>
            <person name="Pitluck S."/>
            <person name="Woyke T."/>
            <person name="Kerfeld C."/>
        </authorList>
    </citation>
    <scope>NUCLEOTIDE SEQUENCE [LARGE SCALE GENOMIC DNA]</scope>
    <source>
        <strain evidence="1 2">PCC 9333</strain>
    </source>
</reference>
<sequence>MKITIGIDPGASLTKVIAEVEGVKESYLVTMTPQISKVSRATLENYRSGKGQLGSPRPEDEAYVEWENNIYLVGSFARDFSGDAGLGELKYERAIYKTSAVVGVIIDKVNSSSANSTKRNVNNITLELIVLLPWTEYEDRDTLKDELTKILADYSFRGQPLKVKLTNFLCRPEGSGLAMVRVKQKGMDWFRDRTLAVLMFGHRNVTALQFSGGRMVSGESPELGFMKLESKALERTSGQKPFELSGAIFQADYVNTNRDKGSPPIKLENNPVIQGLARSKKPELRAGEVLKIANAITSSRAEYWAELEQWLDRCLPNRLDEVIICGGAGIYLKPELNKYFGVRERSTLPGVAQPFDRPKVPICWGADLTSVVETAFESLTKKRHQEEALAFRLIDIFGLFEHFRSKAAV</sequence>
<dbReference type="HOGENOM" id="CLU_043016_0_0_3"/>
<evidence type="ECO:0008006" key="3">
    <source>
        <dbReference type="Google" id="ProtNLM"/>
    </source>
</evidence>
<evidence type="ECO:0000313" key="2">
    <source>
        <dbReference type="Proteomes" id="UP000010472"/>
    </source>
</evidence>
<dbReference type="Gene3D" id="3.30.420.40">
    <property type="match status" value="1"/>
</dbReference>
<dbReference type="RefSeq" id="WP_015201515.1">
    <property type="nucleotide sequence ID" value="NC_019753.1"/>
</dbReference>
<organism evidence="1 2">
    <name type="scientific">Crinalium epipsammum PCC 9333</name>
    <dbReference type="NCBI Taxonomy" id="1173022"/>
    <lineage>
        <taxon>Bacteria</taxon>
        <taxon>Bacillati</taxon>
        <taxon>Cyanobacteriota</taxon>
        <taxon>Cyanophyceae</taxon>
        <taxon>Gomontiellales</taxon>
        <taxon>Gomontiellaceae</taxon>
        <taxon>Crinalium</taxon>
    </lineage>
</organism>
<dbReference type="KEGG" id="cep:Cri9333_0400"/>
<dbReference type="CDD" id="cd10227">
    <property type="entry name" value="ASKHA_NBD_ParM-like"/>
    <property type="match status" value="1"/>
</dbReference>
<protein>
    <recommendedName>
        <fullName evidence="3">Actin-like protein N-terminal domain-containing protein</fullName>
    </recommendedName>
</protein>
<dbReference type="OrthoDB" id="528098at2"/>
<gene>
    <name evidence="1" type="ORF">Cri9333_0400</name>
</gene>
<dbReference type="PATRIC" id="fig|1173022.3.peg.422"/>
<evidence type="ECO:0000313" key="1">
    <source>
        <dbReference type="EMBL" id="AFZ11374.1"/>
    </source>
</evidence>
<dbReference type="STRING" id="1173022.Cri9333_0400"/>